<comment type="caution">
    <text evidence="4">The sequence shown here is derived from an EMBL/GenBank/DDBJ whole genome shotgun (WGS) entry which is preliminary data.</text>
</comment>
<dbReference type="SMART" id="SM00695">
    <property type="entry name" value="DUSP"/>
    <property type="match status" value="1"/>
</dbReference>
<accession>X6N3M6</accession>
<evidence type="ECO:0000256" key="1">
    <source>
        <dbReference type="SAM" id="MobiDB-lite"/>
    </source>
</evidence>
<evidence type="ECO:0000259" key="3">
    <source>
        <dbReference type="PROSITE" id="PS51283"/>
    </source>
</evidence>
<dbReference type="InterPro" id="IPR006615">
    <property type="entry name" value="Pept_C19_DUSP"/>
</dbReference>
<reference evidence="4 5" key="1">
    <citation type="journal article" date="2013" name="Curr. Biol.">
        <title>The Genome of the Foraminiferan Reticulomyxa filosa.</title>
        <authorList>
            <person name="Glockner G."/>
            <person name="Hulsmann N."/>
            <person name="Schleicher M."/>
            <person name="Noegel A.A."/>
            <person name="Eichinger L."/>
            <person name="Gallinger C."/>
            <person name="Pawlowski J."/>
            <person name="Sierra R."/>
            <person name="Euteneuer U."/>
            <person name="Pillet L."/>
            <person name="Moustafa A."/>
            <person name="Platzer M."/>
            <person name="Groth M."/>
            <person name="Szafranski K."/>
            <person name="Schliwa M."/>
        </authorList>
    </citation>
    <scope>NUCLEOTIDE SEQUENCE [LARGE SCALE GENOMIC DNA]</scope>
</reference>
<dbReference type="AlphaFoldDB" id="X6N3M6"/>
<sequence>LKMEDFVQFASSSVKLDKLFASFNVVPSPKEEKKKIKELSNSSSKQLGQSWFVVSQKWWDSWCAYVDWEKDMDETSSSTLNNDINANANANTNTNTNTNENKTKTINSALNKKTRPLKIDNSDLLDPYSHIRILRNDIQEGTHFQLLSLSVWTQLHEWYGGGPQIDRVVVSVDKAVRLKLLSVQCKQLLLQRQCTTHVTSSYVYTFYSYIIFFFFWFNATFAY</sequence>
<evidence type="ECO:0000256" key="2">
    <source>
        <dbReference type="SAM" id="Phobius"/>
    </source>
</evidence>
<evidence type="ECO:0000313" key="4">
    <source>
        <dbReference type="EMBL" id="ETO19882.1"/>
    </source>
</evidence>
<feature type="transmembrane region" description="Helical" evidence="2">
    <location>
        <begin position="202"/>
        <end position="221"/>
    </location>
</feature>
<feature type="compositionally biased region" description="Low complexity" evidence="1">
    <location>
        <begin position="81"/>
        <end position="102"/>
    </location>
</feature>
<keyword evidence="5" id="KW-1185">Reference proteome</keyword>
<dbReference type="InterPro" id="IPR035927">
    <property type="entry name" value="DUSP-like_sf"/>
</dbReference>
<feature type="region of interest" description="Disordered" evidence="1">
    <location>
        <begin position="76"/>
        <end position="102"/>
    </location>
</feature>
<keyword evidence="2" id="KW-0472">Membrane</keyword>
<keyword evidence="4" id="KW-0378">Hydrolase</keyword>
<keyword evidence="2" id="KW-1133">Transmembrane helix</keyword>
<dbReference type="PROSITE" id="PS51283">
    <property type="entry name" value="DUSP"/>
    <property type="match status" value="1"/>
</dbReference>
<keyword evidence="2" id="KW-0812">Transmembrane</keyword>
<dbReference type="EMBL" id="ASPP01013197">
    <property type="protein sequence ID" value="ETO19882.1"/>
    <property type="molecule type" value="Genomic_DNA"/>
</dbReference>
<keyword evidence="4" id="KW-0645">Protease</keyword>
<dbReference type="Proteomes" id="UP000023152">
    <property type="component" value="Unassembled WGS sequence"/>
</dbReference>
<dbReference type="SUPFAM" id="SSF143791">
    <property type="entry name" value="DUSP-like"/>
    <property type="match status" value="1"/>
</dbReference>
<feature type="non-terminal residue" evidence="4">
    <location>
        <position position="1"/>
    </location>
</feature>
<evidence type="ECO:0000313" key="5">
    <source>
        <dbReference type="Proteomes" id="UP000023152"/>
    </source>
</evidence>
<protein>
    <submittedName>
        <fullName evidence="4">Ubiquitin-specific protease 5</fullName>
    </submittedName>
</protein>
<name>X6N3M6_RETFI</name>
<dbReference type="GO" id="GO:0006508">
    <property type="term" value="P:proteolysis"/>
    <property type="evidence" value="ECO:0007669"/>
    <property type="project" value="UniProtKB-KW"/>
</dbReference>
<dbReference type="Gene3D" id="3.30.2230.10">
    <property type="entry name" value="DUSP-like"/>
    <property type="match status" value="1"/>
</dbReference>
<organism evidence="4 5">
    <name type="scientific">Reticulomyxa filosa</name>
    <dbReference type="NCBI Taxonomy" id="46433"/>
    <lineage>
        <taxon>Eukaryota</taxon>
        <taxon>Sar</taxon>
        <taxon>Rhizaria</taxon>
        <taxon>Retaria</taxon>
        <taxon>Foraminifera</taxon>
        <taxon>Monothalamids</taxon>
        <taxon>Reticulomyxidae</taxon>
        <taxon>Reticulomyxa</taxon>
    </lineage>
</organism>
<dbReference type="Pfam" id="PF06337">
    <property type="entry name" value="DUSP"/>
    <property type="match status" value="1"/>
</dbReference>
<proteinExistence type="predicted"/>
<feature type="domain" description="DUSP" evidence="3">
    <location>
        <begin position="27"/>
        <end position="170"/>
    </location>
</feature>
<dbReference type="GO" id="GO:0004843">
    <property type="term" value="F:cysteine-type deubiquitinase activity"/>
    <property type="evidence" value="ECO:0007669"/>
    <property type="project" value="InterPro"/>
</dbReference>
<gene>
    <name evidence="4" type="ORF">RFI_17345</name>
</gene>